<name>A0AA39N4Q2_ARMTA</name>
<keyword evidence="3" id="KW-1185">Reference proteome</keyword>
<sequence>MSSMTISMPNTCIYPEVVQTMPEKVPMMLAGKKMPNEDHWLDWTTCCHTYFTNKETLKAENYVTNVAGGIKSRCVALWYQANHVKLNKLSFKEFLSKCTGSFANLVNTMINDNSTLTSSTYHLDDSQLRTQLKLAMDPLLCSKVDKNEKISAEKDLDLWVDLVVITDKKRTCEREAHQLEVEEATQKILNNDKKRSASAAGLTDVSHSGSNPAQSSSSNPAPIPSYSGCPRLPQITETEFSYHTLTQADVDNAHNALPMNHPLKFAQPNPPITATYVSAPPQYNVAPPAPQIVHSHTYPPLYPQPAVAAAVTATADLPAPTAACLPPNDLKQSMLDAWFTLNEASLDSNDSRFVSTSPVAAVSSPSVPTTSTSVPFLLPHLFWHCAIDDLASPFSRHNLDLDLPVTQPWSSWAKTAPAATMLQITMDSAILDAIWVEYKDDEFCKKLASTDTCNPLV</sequence>
<feature type="region of interest" description="Disordered" evidence="1">
    <location>
        <begin position="190"/>
        <end position="230"/>
    </location>
</feature>
<reference evidence="2" key="1">
    <citation type="submission" date="2023-06" db="EMBL/GenBank/DDBJ databases">
        <authorList>
            <consortium name="Lawrence Berkeley National Laboratory"/>
            <person name="Ahrendt S."/>
            <person name="Sahu N."/>
            <person name="Indic B."/>
            <person name="Wong-Bajracharya J."/>
            <person name="Merenyi Z."/>
            <person name="Ke H.-M."/>
            <person name="Monk M."/>
            <person name="Kocsube S."/>
            <person name="Drula E."/>
            <person name="Lipzen A."/>
            <person name="Balint B."/>
            <person name="Henrissat B."/>
            <person name="Andreopoulos B."/>
            <person name="Martin F.M."/>
            <person name="Harder C.B."/>
            <person name="Rigling D."/>
            <person name="Ford K.L."/>
            <person name="Foster G.D."/>
            <person name="Pangilinan J."/>
            <person name="Papanicolaou A."/>
            <person name="Barry K."/>
            <person name="LaButti K."/>
            <person name="Viragh M."/>
            <person name="Koriabine M."/>
            <person name="Yan M."/>
            <person name="Riley R."/>
            <person name="Champramary S."/>
            <person name="Plett K.L."/>
            <person name="Tsai I.J."/>
            <person name="Slot J."/>
            <person name="Sipos G."/>
            <person name="Plett J."/>
            <person name="Nagy L.G."/>
            <person name="Grigoriev I.V."/>
        </authorList>
    </citation>
    <scope>NUCLEOTIDE SEQUENCE</scope>
    <source>
        <strain evidence="2">CCBAS 213</strain>
    </source>
</reference>
<dbReference type="Proteomes" id="UP001175211">
    <property type="component" value="Unassembled WGS sequence"/>
</dbReference>
<protein>
    <submittedName>
        <fullName evidence="2">Uncharacterized protein</fullName>
    </submittedName>
</protein>
<comment type="caution">
    <text evidence="2">The sequence shown here is derived from an EMBL/GenBank/DDBJ whole genome shotgun (WGS) entry which is preliminary data.</text>
</comment>
<evidence type="ECO:0000256" key="1">
    <source>
        <dbReference type="SAM" id="MobiDB-lite"/>
    </source>
</evidence>
<evidence type="ECO:0000313" key="2">
    <source>
        <dbReference type="EMBL" id="KAK0457190.1"/>
    </source>
</evidence>
<accession>A0AA39N4Q2</accession>
<gene>
    <name evidence="2" type="ORF">EV420DRAFT_1691643</name>
</gene>
<dbReference type="RefSeq" id="XP_060329505.1">
    <property type="nucleotide sequence ID" value="XM_060479352.1"/>
</dbReference>
<organism evidence="2 3">
    <name type="scientific">Armillaria tabescens</name>
    <name type="common">Ringless honey mushroom</name>
    <name type="synonym">Agaricus tabescens</name>
    <dbReference type="NCBI Taxonomy" id="1929756"/>
    <lineage>
        <taxon>Eukaryota</taxon>
        <taxon>Fungi</taxon>
        <taxon>Dikarya</taxon>
        <taxon>Basidiomycota</taxon>
        <taxon>Agaricomycotina</taxon>
        <taxon>Agaricomycetes</taxon>
        <taxon>Agaricomycetidae</taxon>
        <taxon>Agaricales</taxon>
        <taxon>Marasmiineae</taxon>
        <taxon>Physalacriaceae</taxon>
        <taxon>Desarmillaria</taxon>
    </lineage>
</organism>
<dbReference type="GeneID" id="85362900"/>
<dbReference type="AlphaFoldDB" id="A0AA39N4Q2"/>
<proteinExistence type="predicted"/>
<evidence type="ECO:0000313" key="3">
    <source>
        <dbReference type="Proteomes" id="UP001175211"/>
    </source>
</evidence>
<feature type="compositionally biased region" description="Low complexity" evidence="1">
    <location>
        <begin position="206"/>
        <end position="227"/>
    </location>
</feature>
<dbReference type="EMBL" id="JAUEPS010000023">
    <property type="protein sequence ID" value="KAK0457190.1"/>
    <property type="molecule type" value="Genomic_DNA"/>
</dbReference>